<dbReference type="InterPro" id="IPR029016">
    <property type="entry name" value="GAF-like_dom_sf"/>
</dbReference>
<evidence type="ECO:0000256" key="4">
    <source>
        <dbReference type="SAM" id="Coils"/>
    </source>
</evidence>
<feature type="coiled-coil region" evidence="4">
    <location>
        <begin position="160"/>
        <end position="187"/>
    </location>
</feature>
<dbReference type="EMBL" id="JACOPF010000001">
    <property type="protein sequence ID" value="MBC5688942.1"/>
    <property type="molecule type" value="Genomic_DNA"/>
</dbReference>
<dbReference type="Gene3D" id="3.30.450.40">
    <property type="match status" value="1"/>
</dbReference>
<dbReference type="AlphaFoldDB" id="A0A923LHM1"/>
<protein>
    <submittedName>
        <fullName evidence="7">IclR family transcriptional regulator</fullName>
    </submittedName>
</protein>
<evidence type="ECO:0000259" key="6">
    <source>
        <dbReference type="PROSITE" id="PS51078"/>
    </source>
</evidence>
<evidence type="ECO:0000313" key="7">
    <source>
        <dbReference type="EMBL" id="MBC5688942.1"/>
    </source>
</evidence>
<dbReference type="InterPro" id="IPR050707">
    <property type="entry name" value="HTH_MetabolicPath_Reg"/>
</dbReference>
<dbReference type="PANTHER" id="PTHR30136">
    <property type="entry name" value="HELIX-TURN-HELIX TRANSCRIPTIONAL REGULATOR, ICLR FAMILY"/>
    <property type="match status" value="1"/>
</dbReference>
<evidence type="ECO:0000256" key="3">
    <source>
        <dbReference type="ARBA" id="ARBA00023163"/>
    </source>
</evidence>
<evidence type="ECO:0000256" key="1">
    <source>
        <dbReference type="ARBA" id="ARBA00023015"/>
    </source>
</evidence>
<feature type="domain" description="IclR-ED" evidence="6">
    <location>
        <begin position="67"/>
        <end position="252"/>
    </location>
</feature>
<dbReference type="Pfam" id="PF01614">
    <property type="entry name" value="IclR_C"/>
    <property type="match status" value="1"/>
</dbReference>
<dbReference type="InterPro" id="IPR036388">
    <property type="entry name" value="WH-like_DNA-bd_sf"/>
</dbReference>
<proteinExistence type="predicted"/>
<name>A0A923LHM1_9FIRM</name>
<dbReference type="InterPro" id="IPR036390">
    <property type="entry name" value="WH_DNA-bd_sf"/>
</dbReference>
<dbReference type="RefSeq" id="WP_186875524.1">
    <property type="nucleotide sequence ID" value="NZ_JACOPF010000001.1"/>
</dbReference>
<keyword evidence="8" id="KW-1185">Reference proteome</keyword>
<dbReference type="GO" id="GO:0045892">
    <property type="term" value="P:negative regulation of DNA-templated transcription"/>
    <property type="evidence" value="ECO:0007669"/>
    <property type="project" value="TreeGrafter"/>
</dbReference>
<keyword evidence="2" id="KW-0238">DNA-binding</keyword>
<reference evidence="7" key="1">
    <citation type="submission" date="2020-08" db="EMBL/GenBank/DDBJ databases">
        <title>Genome public.</title>
        <authorList>
            <person name="Liu C."/>
            <person name="Sun Q."/>
        </authorList>
    </citation>
    <scope>NUCLEOTIDE SEQUENCE</scope>
    <source>
        <strain evidence="7">NSJ-55</strain>
    </source>
</reference>
<dbReference type="InterPro" id="IPR005471">
    <property type="entry name" value="Tscrpt_reg_IclR_N"/>
</dbReference>
<dbReference type="GO" id="GO:0003677">
    <property type="term" value="F:DNA binding"/>
    <property type="evidence" value="ECO:0007669"/>
    <property type="project" value="UniProtKB-KW"/>
</dbReference>
<sequence>MKKEYDSKYVIKSLQKALDIVESFTVENPELTLTDLQRMLDLDKTNIYRIIVNLEERGILQRNPKNGKLRLGSIMLYYARICMSGMDIDALALPYMNKLAQVTGETVIINAIQADSGICIARVNSSNPVKITADLGNRVPLLRGASSKILAAYLPKEYLRRVYEQEKEELKVSYDEILRQMKEIRTNGYAVSLAELDPQTAGVSFPIFDMNNEVIAGLSIIGPLYRFTEENIPEFIQEVRVCAMEISRAMGYRK</sequence>
<evidence type="ECO:0000313" key="8">
    <source>
        <dbReference type="Proteomes" id="UP000652477"/>
    </source>
</evidence>
<dbReference type="PROSITE" id="PS51077">
    <property type="entry name" value="HTH_ICLR"/>
    <property type="match status" value="1"/>
</dbReference>
<dbReference type="SUPFAM" id="SSF55781">
    <property type="entry name" value="GAF domain-like"/>
    <property type="match status" value="1"/>
</dbReference>
<organism evidence="7 8">
    <name type="scientific">Mediterraneibacter hominis</name>
    <dbReference type="NCBI Taxonomy" id="2763054"/>
    <lineage>
        <taxon>Bacteria</taxon>
        <taxon>Bacillati</taxon>
        <taxon>Bacillota</taxon>
        <taxon>Clostridia</taxon>
        <taxon>Lachnospirales</taxon>
        <taxon>Lachnospiraceae</taxon>
        <taxon>Mediterraneibacter</taxon>
    </lineage>
</organism>
<gene>
    <name evidence="7" type="ORF">H8S37_08390</name>
</gene>
<dbReference type="InterPro" id="IPR014757">
    <property type="entry name" value="Tscrpt_reg_IclR_C"/>
</dbReference>
<dbReference type="PANTHER" id="PTHR30136:SF24">
    <property type="entry name" value="HTH-TYPE TRANSCRIPTIONAL REPRESSOR ALLR"/>
    <property type="match status" value="1"/>
</dbReference>
<dbReference type="SMART" id="SM00346">
    <property type="entry name" value="HTH_ICLR"/>
    <property type="match status" value="1"/>
</dbReference>
<feature type="domain" description="HTH iclR-type" evidence="5">
    <location>
        <begin position="11"/>
        <end position="73"/>
    </location>
</feature>
<evidence type="ECO:0000256" key="2">
    <source>
        <dbReference type="ARBA" id="ARBA00023125"/>
    </source>
</evidence>
<comment type="caution">
    <text evidence="7">The sequence shown here is derived from an EMBL/GenBank/DDBJ whole genome shotgun (WGS) entry which is preliminary data.</text>
</comment>
<dbReference type="Gene3D" id="1.10.10.10">
    <property type="entry name" value="Winged helix-like DNA-binding domain superfamily/Winged helix DNA-binding domain"/>
    <property type="match status" value="1"/>
</dbReference>
<dbReference type="Proteomes" id="UP000652477">
    <property type="component" value="Unassembled WGS sequence"/>
</dbReference>
<dbReference type="PROSITE" id="PS51078">
    <property type="entry name" value="ICLR_ED"/>
    <property type="match status" value="1"/>
</dbReference>
<keyword evidence="3" id="KW-0804">Transcription</keyword>
<dbReference type="Pfam" id="PF09339">
    <property type="entry name" value="HTH_IclR"/>
    <property type="match status" value="1"/>
</dbReference>
<keyword evidence="1" id="KW-0805">Transcription regulation</keyword>
<accession>A0A923LHM1</accession>
<evidence type="ECO:0000259" key="5">
    <source>
        <dbReference type="PROSITE" id="PS51077"/>
    </source>
</evidence>
<dbReference type="SUPFAM" id="SSF46785">
    <property type="entry name" value="Winged helix' DNA-binding domain"/>
    <property type="match status" value="1"/>
</dbReference>
<keyword evidence="4" id="KW-0175">Coiled coil</keyword>
<dbReference type="GO" id="GO:0003700">
    <property type="term" value="F:DNA-binding transcription factor activity"/>
    <property type="evidence" value="ECO:0007669"/>
    <property type="project" value="TreeGrafter"/>
</dbReference>